<reference evidence="3 4" key="1">
    <citation type="submission" date="2019-03" db="EMBL/GenBank/DDBJ databases">
        <title>Reclassification of Micrococcus aloeverae and Micrococcus yunnanensis as later heterotypic synonyms of Micrococcus luteus.</title>
        <authorList>
            <person name="Huang C.-H."/>
        </authorList>
    </citation>
    <scope>NUCLEOTIDE SEQUENCE [LARGE SCALE GENOMIC DNA]</scope>
    <source>
        <strain evidence="3 4">BCRC 12151</strain>
    </source>
</reference>
<keyword evidence="1" id="KW-0175">Coiled coil</keyword>
<evidence type="ECO:0000313" key="4">
    <source>
        <dbReference type="Proteomes" id="UP000297477"/>
    </source>
</evidence>
<evidence type="ECO:0000256" key="2">
    <source>
        <dbReference type="SAM" id="MobiDB-lite"/>
    </source>
</evidence>
<name>A0ABY2K0W9_9MICC</name>
<feature type="compositionally biased region" description="Basic and acidic residues" evidence="2">
    <location>
        <begin position="368"/>
        <end position="397"/>
    </location>
</feature>
<dbReference type="RefSeq" id="WP_067191806.1">
    <property type="nucleotide sequence ID" value="NZ_SPKT01000033.1"/>
</dbReference>
<accession>A0ABY2K0W9</accession>
<keyword evidence="4" id="KW-1185">Reference proteome</keyword>
<organism evidence="3 4">
    <name type="scientific">Micrococcus lylae</name>
    <dbReference type="NCBI Taxonomy" id="1273"/>
    <lineage>
        <taxon>Bacteria</taxon>
        <taxon>Bacillati</taxon>
        <taxon>Actinomycetota</taxon>
        <taxon>Actinomycetes</taxon>
        <taxon>Micrococcales</taxon>
        <taxon>Micrococcaceae</taxon>
        <taxon>Micrococcus</taxon>
    </lineage>
</organism>
<dbReference type="Proteomes" id="UP000297477">
    <property type="component" value="Unassembled WGS sequence"/>
</dbReference>
<feature type="region of interest" description="Disordered" evidence="2">
    <location>
        <begin position="367"/>
        <end position="399"/>
    </location>
</feature>
<comment type="caution">
    <text evidence="3">The sequence shown here is derived from an EMBL/GenBank/DDBJ whole genome shotgun (WGS) entry which is preliminary data.</text>
</comment>
<proteinExistence type="predicted"/>
<gene>
    <name evidence="3" type="ORF">E4A49_11335</name>
</gene>
<sequence length="476" mass="50517">MLAHVTITGMTTWESSTDMDTLSHGVATAAATLAETVRGQDTSWQELGDHYEGENEADLVNGFHVPVENAARVVLAAAAADSALVTFSGELRSLEDRRRTLEDDVASFNALHGAEDVEELPAGAAMWRQELLDTPGILQELYLAAAEDCARALTDITVDGLDVESMGSGRPGGWARDLLDTAGEQAIPKEPLSITTTTLGGLDVARLREPWLRHNDVIPETWQARFMGFNVGHYGASLVAGGAALRRAWTTRSWAPIRSMPLAMGMTLRNHSNEETKLAMKFNDRKTFQRPTWGALRTQFLDGLPIVGDARSLQELRKTRTSANSGTPEPAMKGAHRVESRTVMKFNTGVKGLGTVGTVVGAAQTYGSEHEKQLQENRAENPGASREEVEREARHDAGAQTVGNVGSTVLASAAAGAVAGSVVPGPGNVVGFAAGVVTGVAMSVPIADSDGDGQKDSAAEAVGDGAEWLWNKVRGK</sequence>
<evidence type="ECO:0000313" key="3">
    <source>
        <dbReference type="EMBL" id="TFH97908.1"/>
    </source>
</evidence>
<evidence type="ECO:0000256" key="1">
    <source>
        <dbReference type="SAM" id="Coils"/>
    </source>
</evidence>
<protein>
    <submittedName>
        <fullName evidence="3">Uncharacterized protein</fullName>
    </submittedName>
</protein>
<feature type="coiled-coil region" evidence="1">
    <location>
        <begin position="84"/>
        <end position="111"/>
    </location>
</feature>
<dbReference type="EMBL" id="SPKT01000033">
    <property type="protein sequence ID" value="TFH97908.1"/>
    <property type="molecule type" value="Genomic_DNA"/>
</dbReference>